<dbReference type="STRING" id="9305.ENSSHAP00000014621"/>
<dbReference type="Pfam" id="PF00051">
    <property type="entry name" value="Kringle"/>
    <property type="match status" value="1"/>
</dbReference>
<evidence type="ECO:0000259" key="7">
    <source>
        <dbReference type="PROSITE" id="PS50070"/>
    </source>
</evidence>
<dbReference type="Ensembl" id="ENSSHAT00000014743.2">
    <property type="protein sequence ID" value="ENSSHAP00000014621.2"/>
    <property type="gene ID" value="ENSSHAG00000012482.2"/>
</dbReference>
<keyword evidence="1 3" id="KW-0420">Kringle</keyword>
<dbReference type="GO" id="GO:0051898">
    <property type="term" value="P:negative regulation of phosphatidylinositol 3-kinase/protein kinase B signal transduction"/>
    <property type="evidence" value="ECO:0007669"/>
    <property type="project" value="Ensembl"/>
</dbReference>
<sequence length="283" mass="29882">MRSGSARRPRAPLPPAWGPALLLGAALLGAAAGSRGGCFWDRGRLYKADQGFSADGLLCLSWQEAQGQGAERLAPDVAPGPRSTMENHSFCRNPDSDVAGPWCYVRGSSGAPEKRRCEPVLCAGTPTQGTSPLTTAAGASQGPQGADGEVFEVADSLPSNSESAAVQPVIGVSQKVRMMSEKKDLGTLGYVLGITMTVVIITIGAGIVLGYVYKRGKDFKEHREQKTYEREMQRITLPLSAFMNPACEMVDEKTIVIHAHRTPGEDVKDGNAPLMGQAGTPGA</sequence>
<evidence type="ECO:0000256" key="3">
    <source>
        <dbReference type="PROSITE-ProRule" id="PRU00121"/>
    </source>
</evidence>
<dbReference type="PROSITE" id="PS00021">
    <property type="entry name" value="KRINGLE_1"/>
    <property type="match status" value="1"/>
</dbReference>
<dbReference type="AlphaFoldDB" id="G3WGR6"/>
<evidence type="ECO:0000256" key="1">
    <source>
        <dbReference type="ARBA" id="ARBA00022572"/>
    </source>
</evidence>
<dbReference type="InterPro" id="IPR013806">
    <property type="entry name" value="Kringle-like"/>
</dbReference>
<reference evidence="8" key="2">
    <citation type="submission" date="2025-08" db="UniProtKB">
        <authorList>
            <consortium name="Ensembl"/>
        </authorList>
    </citation>
    <scope>IDENTIFICATION</scope>
</reference>
<keyword evidence="6" id="KW-0732">Signal</keyword>
<dbReference type="eggNOG" id="ENOG502QTWD">
    <property type="taxonomic scope" value="Eukaryota"/>
</dbReference>
<evidence type="ECO:0000256" key="5">
    <source>
        <dbReference type="SAM" id="Phobius"/>
    </source>
</evidence>
<proteinExistence type="predicted"/>
<evidence type="ECO:0000256" key="2">
    <source>
        <dbReference type="ARBA" id="ARBA00023157"/>
    </source>
</evidence>
<keyword evidence="5" id="KW-1133">Transmembrane helix</keyword>
<accession>G3WGR6</accession>
<dbReference type="RefSeq" id="XP_031804804.1">
    <property type="nucleotide sequence ID" value="XM_031948944.1"/>
</dbReference>
<dbReference type="CTD" id="113791"/>
<keyword evidence="5" id="KW-0812">Transmembrane</keyword>
<dbReference type="Proteomes" id="UP000007648">
    <property type="component" value="Unassembled WGS sequence"/>
</dbReference>
<feature type="chain" id="PRO_5029716325" evidence="6">
    <location>
        <begin position="37"/>
        <end position="283"/>
    </location>
</feature>
<gene>
    <name evidence="8" type="primary">PIK3IP1</name>
</gene>
<dbReference type="GO" id="GO:0141039">
    <property type="term" value="F:phosphatidylinositol 3-kinase inhibitor activity"/>
    <property type="evidence" value="ECO:0007669"/>
    <property type="project" value="Ensembl"/>
</dbReference>
<keyword evidence="5" id="KW-0472">Membrane</keyword>
<feature type="region of interest" description="Disordered" evidence="4">
    <location>
        <begin position="263"/>
        <end position="283"/>
    </location>
</feature>
<dbReference type="FunCoup" id="G3WGR6">
    <property type="interactions" value="276"/>
</dbReference>
<dbReference type="PROSITE" id="PS50070">
    <property type="entry name" value="KRINGLE_2"/>
    <property type="match status" value="1"/>
</dbReference>
<dbReference type="SMART" id="SM00130">
    <property type="entry name" value="KR"/>
    <property type="match status" value="1"/>
</dbReference>
<dbReference type="InterPro" id="IPR000001">
    <property type="entry name" value="Kringle"/>
</dbReference>
<keyword evidence="9" id="KW-1185">Reference proteome</keyword>
<reference evidence="8" key="3">
    <citation type="submission" date="2025-09" db="UniProtKB">
        <authorList>
            <consortium name="Ensembl"/>
        </authorList>
    </citation>
    <scope>IDENTIFICATION</scope>
</reference>
<evidence type="ECO:0000256" key="4">
    <source>
        <dbReference type="SAM" id="MobiDB-lite"/>
    </source>
</evidence>
<dbReference type="InterPro" id="IPR038178">
    <property type="entry name" value="Kringle_sf"/>
</dbReference>
<dbReference type="InParanoid" id="G3WGR6"/>
<evidence type="ECO:0000256" key="6">
    <source>
        <dbReference type="SAM" id="SignalP"/>
    </source>
</evidence>
<dbReference type="GeneTree" id="ENSGT00390000017774"/>
<reference evidence="8 9" key="1">
    <citation type="journal article" date="2011" name="Proc. Natl. Acad. Sci. U.S.A.">
        <title>Genetic diversity and population structure of the endangered marsupial Sarcophilus harrisii (Tasmanian devil).</title>
        <authorList>
            <person name="Miller W."/>
            <person name="Hayes V.M."/>
            <person name="Ratan A."/>
            <person name="Petersen D.C."/>
            <person name="Wittekindt N.E."/>
            <person name="Miller J."/>
            <person name="Walenz B."/>
            <person name="Knight J."/>
            <person name="Qi J."/>
            <person name="Zhao F."/>
            <person name="Wang Q."/>
            <person name="Bedoya-Reina O.C."/>
            <person name="Katiyar N."/>
            <person name="Tomsho L.P."/>
            <person name="Kasson L.M."/>
            <person name="Hardie R.A."/>
            <person name="Woodbridge P."/>
            <person name="Tindall E.A."/>
            <person name="Bertelsen M.F."/>
            <person name="Dixon D."/>
            <person name="Pyecroft S."/>
            <person name="Helgen K.M."/>
            <person name="Lesk A.M."/>
            <person name="Pringle T.H."/>
            <person name="Patterson N."/>
            <person name="Zhang Y."/>
            <person name="Kreiss A."/>
            <person name="Woods G.M."/>
            <person name="Jones M.E."/>
            <person name="Schuster S.C."/>
        </authorList>
    </citation>
    <scope>NUCLEOTIDE SEQUENCE [LARGE SCALE GENOMIC DNA]</scope>
</reference>
<dbReference type="GeneID" id="100929716"/>
<organism evidence="8 9">
    <name type="scientific">Sarcophilus harrisii</name>
    <name type="common">Tasmanian devil</name>
    <name type="synonym">Sarcophilus laniarius</name>
    <dbReference type="NCBI Taxonomy" id="9305"/>
    <lineage>
        <taxon>Eukaryota</taxon>
        <taxon>Metazoa</taxon>
        <taxon>Chordata</taxon>
        <taxon>Craniata</taxon>
        <taxon>Vertebrata</taxon>
        <taxon>Euteleostomi</taxon>
        <taxon>Mammalia</taxon>
        <taxon>Metatheria</taxon>
        <taxon>Dasyuromorphia</taxon>
        <taxon>Dasyuridae</taxon>
        <taxon>Sarcophilus</taxon>
    </lineage>
</organism>
<dbReference type="OrthoDB" id="9893972at2759"/>
<evidence type="ECO:0000313" key="9">
    <source>
        <dbReference type="Proteomes" id="UP000007648"/>
    </source>
</evidence>
<feature type="transmembrane region" description="Helical" evidence="5">
    <location>
        <begin position="188"/>
        <end position="213"/>
    </location>
</feature>
<dbReference type="SUPFAM" id="SSF57440">
    <property type="entry name" value="Kringle-like"/>
    <property type="match status" value="1"/>
</dbReference>
<dbReference type="InterPro" id="IPR018056">
    <property type="entry name" value="Kringle_CS"/>
</dbReference>
<protein>
    <submittedName>
        <fullName evidence="8">Phosphoinositide-3-kinase interacting protein 1</fullName>
    </submittedName>
</protein>
<evidence type="ECO:0000313" key="8">
    <source>
        <dbReference type="Ensembl" id="ENSSHAP00000014621.2"/>
    </source>
</evidence>
<keyword evidence="2" id="KW-1015">Disulfide bond</keyword>
<feature type="domain" description="Kringle" evidence="7">
    <location>
        <begin position="37"/>
        <end position="122"/>
    </location>
</feature>
<name>G3WGR6_SARHA</name>
<comment type="caution">
    <text evidence="3">Lacks conserved residue(s) required for the propagation of feature annotation.</text>
</comment>
<dbReference type="KEGG" id="shr:100929716"/>
<dbReference type="Gene3D" id="2.40.20.10">
    <property type="entry name" value="Plasminogen Kringle 4"/>
    <property type="match status" value="1"/>
</dbReference>
<feature type="signal peptide" evidence="6">
    <location>
        <begin position="1"/>
        <end position="36"/>
    </location>
</feature>
<dbReference type="HOGENOM" id="CLU_092099_0_0_1"/>